<sequence>MLIAGMWGFVGGIALVVGAVLGLARQFSPRTIGLVMAFGAGVLISALAFELTKEAYDSAGAREVVIGLAAGALTFYVGDRLLDRIGGRHRKRSGGKQSGPGEDAKGLVLGALLDGIPESAAIGITLVGGGPVGLAVVVAVFLSNIPEAMSAATGLRKAGHSPRWILMLWSGVAVASGLVAMLAYVLLGDADPAVLAVIQAFAAGAILTMLADTMMPEAFENGGRLVGLVTTTGFAAAFLLSQLQ</sequence>
<evidence type="ECO:0000313" key="6">
    <source>
        <dbReference type="EMBL" id="MFC6237747.1"/>
    </source>
</evidence>
<keyword evidence="5" id="KW-1133">Transmembrane helix</keyword>
<keyword evidence="5" id="KW-0472">Membrane</keyword>
<evidence type="ECO:0000256" key="2">
    <source>
        <dbReference type="ARBA" id="ARBA00006939"/>
    </source>
</evidence>
<proteinExistence type="inferred from homology"/>
<evidence type="ECO:0000256" key="5">
    <source>
        <dbReference type="SAM" id="Phobius"/>
    </source>
</evidence>
<dbReference type="PANTHER" id="PTHR11040:SF211">
    <property type="entry name" value="ZINC TRANSPORTER ZIP11"/>
    <property type="match status" value="1"/>
</dbReference>
<feature type="transmembrane region" description="Helical" evidence="5">
    <location>
        <begin position="223"/>
        <end position="243"/>
    </location>
</feature>
<evidence type="ECO:0000256" key="4">
    <source>
        <dbReference type="ARBA" id="ARBA00022833"/>
    </source>
</evidence>
<keyword evidence="7" id="KW-1185">Reference proteome</keyword>
<name>A0ABW1T0D9_9ACTN</name>
<keyword evidence="5" id="KW-0812">Transmembrane</keyword>
<comment type="caution">
    <text evidence="6">The sequence shown here is derived from an EMBL/GenBank/DDBJ whole genome shotgun (WGS) entry which is preliminary data.</text>
</comment>
<comment type="similarity">
    <text evidence="2">Belongs to the ZIP transporter (TC 2.A.5) family.</text>
</comment>
<accession>A0ABW1T0D9</accession>
<reference evidence="7" key="1">
    <citation type="journal article" date="2019" name="Int. J. Syst. Evol. Microbiol.">
        <title>The Global Catalogue of Microorganisms (GCM) 10K type strain sequencing project: providing services to taxonomists for standard genome sequencing and annotation.</title>
        <authorList>
            <consortium name="The Broad Institute Genomics Platform"/>
            <consortium name="The Broad Institute Genome Sequencing Center for Infectious Disease"/>
            <person name="Wu L."/>
            <person name="Ma J."/>
        </authorList>
    </citation>
    <scope>NUCLEOTIDE SEQUENCE [LARGE SCALE GENOMIC DNA]</scope>
    <source>
        <strain evidence="7">CGMCC 4.7317</strain>
    </source>
</reference>
<feature type="transmembrane region" description="Helical" evidence="5">
    <location>
        <begin position="31"/>
        <end position="49"/>
    </location>
</feature>
<evidence type="ECO:0000256" key="3">
    <source>
        <dbReference type="ARBA" id="ARBA00022475"/>
    </source>
</evidence>
<protein>
    <submittedName>
        <fullName evidence="6">ZIP family metal transporter</fullName>
    </submittedName>
</protein>
<feature type="transmembrane region" description="Helical" evidence="5">
    <location>
        <begin position="193"/>
        <end position="211"/>
    </location>
</feature>
<dbReference type="Proteomes" id="UP001596138">
    <property type="component" value="Unassembled WGS sequence"/>
</dbReference>
<evidence type="ECO:0000256" key="1">
    <source>
        <dbReference type="ARBA" id="ARBA00004651"/>
    </source>
</evidence>
<evidence type="ECO:0000313" key="7">
    <source>
        <dbReference type="Proteomes" id="UP001596138"/>
    </source>
</evidence>
<organism evidence="6 7">
    <name type="scientific">Longivirga aurantiaca</name>
    <dbReference type="NCBI Taxonomy" id="1837743"/>
    <lineage>
        <taxon>Bacteria</taxon>
        <taxon>Bacillati</taxon>
        <taxon>Actinomycetota</taxon>
        <taxon>Actinomycetes</taxon>
        <taxon>Sporichthyales</taxon>
        <taxon>Sporichthyaceae</taxon>
        <taxon>Longivirga</taxon>
    </lineage>
</organism>
<dbReference type="RefSeq" id="WP_386765331.1">
    <property type="nucleotide sequence ID" value="NZ_JBHSTI010000008.1"/>
</dbReference>
<dbReference type="PANTHER" id="PTHR11040">
    <property type="entry name" value="ZINC/IRON TRANSPORTER"/>
    <property type="match status" value="1"/>
</dbReference>
<dbReference type="EMBL" id="JBHSTI010000008">
    <property type="protein sequence ID" value="MFC6237747.1"/>
    <property type="molecule type" value="Genomic_DNA"/>
</dbReference>
<comment type="subcellular location">
    <subcellularLocation>
        <location evidence="1">Cell membrane</location>
        <topology evidence="1">Multi-pass membrane protein</topology>
    </subcellularLocation>
</comment>
<feature type="transmembrane region" description="Helical" evidence="5">
    <location>
        <begin position="120"/>
        <end position="143"/>
    </location>
</feature>
<keyword evidence="4" id="KW-0862">Zinc</keyword>
<feature type="transmembrane region" description="Helical" evidence="5">
    <location>
        <begin position="164"/>
        <end position="187"/>
    </location>
</feature>
<keyword evidence="3" id="KW-1003">Cell membrane</keyword>
<feature type="transmembrane region" description="Helical" evidence="5">
    <location>
        <begin position="6"/>
        <end position="24"/>
    </location>
</feature>
<gene>
    <name evidence="6" type="ORF">ACFQGU_07640</name>
</gene>